<dbReference type="GO" id="GO:0000712">
    <property type="term" value="P:resolution of meiotic recombination intermediates"/>
    <property type="evidence" value="ECO:0007669"/>
    <property type="project" value="TreeGrafter"/>
</dbReference>
<dbReference type="Proteomes" id="UP000604825">
    <property type="component" value="Unassembled WGS sequence"/>
</dbReference>
<dbReference type="EMBL" id="CAJGYO010000001">
    <property type="protein sequence ID" value="CAD6201748.1"/>
    <property type="molecule type" value="Genomic_DNA"/>
</dbReference>
<evidence type="ECO:0000256" key="4">
    <source>
        <dbReference type="ARBA" id="ARBA00012895"/>
    </source>
</evidence>
<dbReference type="GO" id="GO:0003918">
    <property type="term" value="F:DNA topoisomerase type II (double strand cut, ATP-hydrolyzing) activity"/>
    <property type="evidence" value="ECO:0007669"/>
    <property type="project" value="UniProtKB-EC"/>
</dbReference>
<dbReference type="Gene3D" id="3.30.230.10">
    <property type="match status" value="1"/>
</dbReference>
<comment type="caution">
    <text evidence="8">The sequence shown here is derived from an EMBL/GenBank/DDBJ whole genome shotgun (WGS) entry which is preliminary data.</text>
</comment>
<evidence type="ECO:0000256" key="6">
    <source>
        <dbReference type="ARBA" id="ARBA00023125"/>
    </source>
</evidence>
<sequence length="218" mass="24801">MMFDQRQKQMGLPTSDEMQKQEILKKFRSQVFSENMGMKSEPQAAISLKGANWTKVTFKPDIAKFNMTHLDNDVIALMRRRVVDIAGILAPTTLQVSFNGKRLPKFLGFPTYVNMYLDAALLSPTWKSTELIPRIIEKFDDQVEVAVSLTEGEFDQVSFVNKAATFAVGPHVDYVSNQITEYVAILECLLLRLIPPWRAPERQDKPKPKPKRGLKRAA</sequence>
<dbReference type="SUPFAM" id="SSF54211">
    <property type="entry name" value="Ribosomal protein S5 domain 2-like"/>
    <property type="match status" value="1"/>
</dbReference>
<dbReference type="Gene3D" id="3.30.565.10">
    <property type="entry name" value="Histidine kinase-like ATPase, C-terminal domain"/>
    <property type="match status" value="1"/>
</dbReference>
<evidence type="ECO:0000256" key="3">
    <source>
        <dbReference type="ARBA" id="ARBA00011738"/>
    </source>
</evidence>
<evidence type="ECO:0000256" key="2">
    <source>
        <dbReference type="ARBA" id="ARBA00001946"/>
    </source>
</evidence>
<dbReference type="EC" id="5.6.2.2" evidence="4"/>
<evidence type="ECO:0000256" key="1">
    <source>
        <dbReference type="ARBA" id="ARBA00000185"/>
    </source>
</evidence>
<evidence type="ECO:0000313" key="8">
    <source>
        <dbReference type="EMBL" id="CAD6201748.1"/>
    </source>
</evidence>
<proteinExistence type="predicted"/>
<name>A0A811M6U8_9POAL</name>
<keyword evidence="7" id="KW-0413">Isomerase</keyword>
<keyword evidence="6" id="KW-0238">DNA-binding</keyword>
<evidence type="ECO:0000256" key="7">
    <source>
        <dbReference type="ARBA" id="ARBA00023235"/>
    </source>
</evidence>
<dbReference type="AlphaFoldDB" id="A0A811M6U8"/>
<dbReference type="InterPro" id="IPR036890">
    <property type="entry name" value="HATPase_C_sf"/>
</dbReference>
<keyword evidence="9" id="KW-1185">Reference proteome</keyword>
<dbReference type="SUPFAM" id="SSF55874">
    <property type="entry name" value="ATPase domain of HSP90 chaperone/DNA topoisomerase II/histidine kinase"/>
    <property type="match status" value="1"/>
</dbReference>
<dbReference type="GO" id="GO:0000819">
    <property type="term" value="P:sister chromatid segregation"/>
    <property type="evidence" value="ECO:0007669"/>
    <property type="project" value="TreeGrafter"/>
</dbReference>
<dbReference type="GO" id="GO:0005634">
    <property type="term" value="C:nucleus"/>
    <property type="evidence" value="ECO:0007669"/>
    <property type="project" value="TreeGrafter"/>
</dbReference>
<accession>A0A811M6U8</accession>
<keyword evidence="5" id="KW-0799">Topoisomerase</keyword>
<dbReference type="GO" id="GO:0003677">
    <property type="term" value="F:DNA binding"/>
    <property type="evidence" value="ECO:0007669"/>
    <property type="project" value="UniProtKB-KW"/>
</dbReference>
<dbReference type="InterPro" id="IPR014721">
    <property type="entry name" value="Ribsml_uS5_D2-typ_fold_subgr"/>
</dbReference>
<evidence type="ECO:0000256" key="5">
    <source>
        <dbReference type="ARBA" id="ARBA00023029"/>
    </source>
</evidence>
<comment type="catalytic activity">
    <reaction evidence="1">
        <text>ATP-dependent breakage, passage and rejoining of double-stranded DNA.</text>
        <dbReference type="EC" id="5.6.2.2"/>
    </reaction>
</comment>
<evidence type="ECO:0000313" key="9">
    <source>
        <dbReference type="Proteomes" id="UP000604825"/>
    </source>
</evidence>
<dbReference type="PANTHER" id="PTHR10169">
    <property type="entry name" value="DNA TOPOISOMERASE/GYRASE"/>
    <property type="match status" value="1"/>
</dbReference>
<comment type="cofactor">
    <cofactor evidence="2">
        <name>Mg(2+)</name>
        <dbReference type="ChEBI" id="CHEBI:18420"/>
    </cofactor>
</comment>
<dbReference type="InterPro" id="IPR050634">
    <property type="entry name" value="DNA_Topoisomerase_II"/>
</dbReference>
<comment type="subunit">
    <text evidence="3">Homodimer.</text>
</comment>
<reference evidence="8" key="1">
    <citation type="submission" date="2020-10" db="EMBL/GenBank/DDBJ databases">
        <authorList>
            <person name="Han B."/>
            <person name="Lu T."/>
            <person name="Zhao Q."/>
            <person name="Huang X."/>
            <person name="Zhao Y."/>
        </authorList>
    </citation>
    <scope>NUCLEOTIDE SEQUENCE</scope>
</reference>
<gene>
    <name evidence="8" type="ORF">NCGR_LOCUS236</name>
</gene>
<dbReference type="PANTHER" id="PTHR10169:SF38">
    <property type="entry name" value="DNA TOPOISOMERASE 2"/>
    <property type="match status" value="1"/>
</dbReference>
<protein>
    <recommendedName>
        <fullName evidence="4">DNA topoisomerase (ATP-hydrolyzing)</fullName>
        <ecNumber evidence="4">5.6.2.2</ecNumber>
    </recommendedName>
</protein>
<dbReference type="OrthoDB" id="1731505at2759"/>
<dbReference type="InterPro" id="IPR020568">
    <property type="entry name" value="Ribosomal_Su5_D2-typ_SF"/>
</dbReference>
<organism evidence="8 9">
    <name type="scientific">Miscanthus lutarioriparius</name>
    <dbReference type="NCBI Taxonomy" id="422564"/>
    <lineage>
        <taxon>Eukaryota</taxon>
        <taxon>Viridiplantae</taxon>
        <taxon>Streptophyta</taxon>
        <taxon>Embryophyta</taxon>
        <taxon>Tracheophyta</taxon>
        <taxon>Spermatophyta</taxon>
        <taxon>Magnoliopsida</taxon>
        <taxon>Liliopsida</taxon>
        <taxon>Poales</taxon>
        <taxon>Poaceae</taxon>
        <taxon>PACMAD clade</taxon>
        <taxon>Panicoideae</taxon>
        <taxon>Andropogonodae</taxon>
        <taxon>Andropogoneae</taxon>
        <taxon>Saccharinae</taxon>
        <taxon>Miscanthus</taxon>
    </lineage>
</organism>